<reference evidence="3 4" key="1">
    <citation type="journal article" date="2009" name="Nature">
        <title>Evolution of pathogenicity and sexual reproduction in eight Candida genomes.</title>
        <authorList>
            <person name="Butler G."/>
            <person name="Rasmussen M.D."/>
            <person name="Lin M.F."/>
            <person name="Santos M.A."/>
            <person name="Sakthikumar S."/>
            <person name="Munro C.A."/>
            <person name="Rheinbay E."/>
            <person name="Grabherr M."/>
            <person name="Forche A."/>
            <person name="Reedy J.L."/>
            <person name="Agrafioti I."/>
            <person name="Arnaud M.B."/>
            <person name="Bates S."/>
            <person name="Brown A.J."/>
            <person name="Brunke S."/>
            <person name="Costanzo M.C."/>
            <person name="Fitzpatrick D.A."/>
            <person name="de Groot P.W."/>
            <person name="Harris D."/>
            <person name="Hoyer L.L."/>
            <person name="Hube B."/>
            <person name="Klis F.M."/>
            <person name="Kodira C."/>
            <person name="Lennard N."/>
            <person name="Logue M.E."/>
            <person name="Martin R."/>
            <person name="Neiman A.M."/>
            <person name="Nikolaou E."/>
            <person name="Quail M.A."/>
            <person name="Quinn J."/>
            <person name="Santos M.C."/>
            <person name="Schmitzberger F.F."/>
            <person name="Sherlock G."/>
            <person name="Shah P."/>
            <person name="Silverstein K.A."/>
            <person name="Skrzypek M.S."/>
            <person name="Soll D."/>
            <person name="Staggs R."/>
            <person name="Stansfield I."/>
            <person name="Stumpf M.P."/>
            <person name="Sudbery P.E."/>
            <person name="Srikantha T."/>
            <person name="Zeng Q."/>
            <person name="Berman J."/>
            <person name="Berriman M."/>
            <person name="Heitman J."/>
            <person name="Gow N.A."/>
            <person name="Lorenz M.C."/>
            <person name="Birren B.W."/>
            <person name="Kellis M."/>
            <person name="Cuomo C.A."/>
        </authorList>
    </citation>
    <scope>NUCLEOTIDE SEQUENCE [LARGE SCALE GENOMIC DNA]</scope>
    <source>
        <strain evidence="3 4">ATCC 42720</strain>
    </source>
</reference>
<evidence type="ECO:0000313" key="4">
    <source>
        <dbReference type="Proteomes" id="UP000007703"/>
    </source>
</evidence>
<gene>
    <name evidence="3" type="ORF">CLUG_05459</name>
</gene>
<feature type="region of interest" description="Disordered" evidence="1">
    <location>
        <begin position="165"/>
        <end position="235"/>
    </location>
</feature>
<protein>
    <submittedName>
        <fullName evidence="3">Uncharacterized protein</fullName>
    </submittedName>
</protein>
<feature type="transmembrane region" description="Helical" evidence="2">
    <location>
        <begin position="6"/>
        <end position="29"/>
    </location>
</feature>
<keyword evidence="2" id="KW-0812">Transmembrane</keyword>
<dbReference type="KEGG" id="clu:CLUG_05459"/>
<feature type="region of interest" description="Disordered" evidence="1">
    <location>
        <begin position="65"/>
        <end position="147"/>
    </location>
</feature>
<organism evidence="3 4">
    <name type="scientific">Clavispora lusitaniae (strain ATCC 42720)</name>
    <name type="common">Yeast</name>
    <name type="synonym">Candida lusitaniae</name>
    <dbReference type="NCBI Taxonomy" id="306902"/>
    <lineage>
        <taxon>Eukaryota</taxon>
        <taxon>Fungi</taxon>
        <taxon>Dikarya</taxon>
        <taxon>Ascomycota</taxon>
        <taxon>Saccharomycotina</taxon>
        <taxon>Pichiomycetes</taxon>
        <taxon>Metschnikowiaceae</taxon>
        <taxon>Clavispora</taxon>
    </lineage>
</organism>
<proteinExistence type="predicted"/>
<dbReference type="InParanoid" id="C4YAZ4"/>
<evidence type="ECO:0000313" key="3">
    <source>
        <dbReference type="EMBL" id="EEQ41333.1"/>
    </source>
</evidence>
<accession>C4YAZ4</accession>
<dbReference type="EMBL" id="CH408082">
    <property type="protein sequence ID" value="EEQ41333.1"/>
    <property type="molecule type" value="Genomic_DNA"/>
</dbReference>
<name>C4YAZ4_CLAL4</name>
<feature type="compositionally biased region" description="Polar residues" evidence="1">
    <location>
        <begin position="187"/>
        <end position="198"/>
    </location>
</feature>
<feature type="compositionally biased region" description="Basic residues" evidence="1">
    <location>
        <begin position="216"/>
        <end position="227"/>
    </location>
</feature>
<evidence type="ECO:0000256" key="1">
    <source>
        <dbReference type="SAM" id="MobiDB-lite"/>
    </source>
</evidence>
<dbReference type="CDD" id="cd12087">
    <property type="entry name" value="TM_EGFR-like"/>
    <property type="match status" value="1"/>
</dbReference>
<evidence type="ECO:0000256" key="2">
    <source>
        <dbReference type="SAM" id="Phobius"/>
    </source>
</evidence>
<feature type="compositionally biased region" description="Low complexity" evidence="1">
    <location>
        <begin position="106"/>
        <end position="122"/>
    </location>
</feature>
<dbReference type="AlphaFoldDB" id="C4YAZ4"/>
<dbReference type="OrthoDB" id="4082885at2759"/>
<dbReference type="VEuPathDB" id="FungiDB:CLUG_05459"/>
<keyword evidence="2" id="KW-0472">Membrane</keyword>
<dbReference type="GeneID" id="8495034"/>
<dbReference type="HOGENOM" id="CLU_1180105_0_0_1"/>
<feature type="compositionally biased region" description="Low complexity" evidence="1">
    <location>
        <begin position="173"/>
        <end position="186"/>
    </location>
</feature>
<sequence length="235" mass="25204">MGYDQGLAVGLAVGIPCFVVLVGGTVLFLRRRRHDQREDAQTALDFELRDNNSYTAFHEALHTPFEAKTPLPEKPNASSSESPHSSQRPKTAAKTVSATVEVVDIPPDARSDPASAPSSDPPCGSLPDSPDHSASTLSDKPKPPVHTRSAYAFYDQFIPIVDDVNLAQPPPVSDGHSVHSGRSGRSTPSSDPSRSLDTLGQAAPGAFFRQASARGAVKKVTRSRNKIKKQEQQET</sequence>
<keyword evidence="2" id="KW-1133">Transmembrane helix</keyword>
<dbReference type="Proteomes" id="UP000007703">
    <property type="component" value="Unassembled WGS sequence"/>
</dbReference>